<comment type="caution">
    <text evidence="2">The sequence shown here is derived from an EMBL/GenBank/DDBJ whole genome shotgun (WGS) entry which is preliminary data.</text>
</comment>
<name>A0ABD6APN3_9EURY</name>
<sequence length="119" mass="11313">MVNWYAVVVGFAVEVVLGIVGFVLPGIGQLFAAVVGGFVAGYIAGGSLGNGAWHGLLAGALGGLVIALLVGVFGTAILTLLGGPGGAVLGVTGTALAVVFWLLVSVPSAVGGLLGAAVA</sequence>
<dbReference type="AlphaFoldDB" id="A0ABD6APN3"/>
<evidence type="ECO:0000313" key="3">
    <source>
        <dbReference type="Proteomes" id="UP001597187"/>
    </source>
</evidence>
<evidence type="ECO:0000256" key="1">
    <source>
        <dbReference type="SAM" id="Phobius"/>
    </source>
</evidence>
<keyword evidence="1" id="KW-0812">Transmembrane</keyword>
<dbReference type="RefSeq" id="WP_250871791.1">
    <property type="nucleotide sequence ID" value="NZ_JALXFV010000001.1"/>
</dbReference>
<feature type="transmembrane region" description="Helical" evidence="1">
    <location>
        <begin position="5"/>
        <end position="24"/>
    </location>
</feature>
<gene>
    <name evidence="2" type="ORF">ACFSBT_00770</name>
</gene>
<dbReference type="InterPro" id="IPR040493">
    <property type="entry name" value="DUF5518"/>
</dbReference>
<dbReference type="Pfam" id="PF17647">
    <property type="entry name" value="DUF5518"/>
    <property type="match status" value="1"/>
</dbReference>
<feature type="transmembrane region" description="Helical" evidence="1">
    <location>
        <begin position="56"/>
        <end position="81"/>
    </location>
</feature>
<proteinExistence type="predicted"/>
<evidence type="ECO:0000313" key="2">
    <source>
        <dbReference type="EMBL" id="MFD1511808.1"/>
    </source>
</evidence>
<feature type="transmembrane region" description="Helical" evidence="1">
    <location>
        <begin position="87"/>
        <end position="118"/>
    </location>
</feature>
<keyword evidence="1" id="KW-0472">Membrane</keyword>
<keyword evidence="1" id="KW-1133">Transmembrane helix</keyword>
<dbReference type="Proteomes" id="UP001597187">
    <property type="component" value="Unassembled WGS sequence"/>
</dbReference>
<accession>A0ABD6APN3</accession>
<organism evidence="2 3">
    <name type="scientific">Halomarina rubra</name>
    <dbReference type="NCBI Taxonomy" id="2071873"/>
    <lineage>
        <taxon>Archaea</taxon>
        <taxon>Methanobacteriati</taxon>
        <taxon>Methanobacteriota</taxon>
        <taxon>Stenosarchaea group</taxon>
        <taxon>Halobacteria</taxon>
        <taxon>Halobacteriales</taxon>
        <taxon>Natronomonadaceae</taxon>
        <taxon>Halomarina</taxon>
    </lineage>
</organism>
<feature type="transmembrane region" description="Helical" evidence="1">
    <location>
        <begin position="30"/>
        <end position="49"/>
    </location>
</feature>
<keyword evidence="3" id="KW-1185">Reference proteome</keyword>
<dbReference type="EMBL" id="JBHUDC010000001">
    <property type="protein sequence ID" value="MFD1511808.1"/>
    <property type="molecule type" value="Genomic_DNA"/>
</dbReference>
<protein>
    <submittedName>
        <fullName evidence="2">DUF5518 domain-containing protein</fullName>
    </submittedName>
</protein>
<reference evidence="2 3" key="1">
    <citation type="journal article" date="2019" name="Int. J. Syst. Evol. Microbiol.">
        <title>The Global Catalogue of Microorganisms (GCM) 10K type strain sequencing project: providing services to taxonomists for standard genome sequencing and annotation.</title>
        <authorList>
            <consortium name="The Broad Institute Genomics Platform"/>
            <consortium name="The Broad Institute Genome Sequencing Center for Infectious Disease"/>
            <person name="Wu L."/>
            <person name="Ma J."/>
        </authorList>
    </citation>
    <scope>NUCLEOTIDE SEQUENCE [LARGE SCALE GENOMIC DNA]</scope>
    <source>
        <strain evidence="2 3">CGMCC 1.12563</strain>
    </source>
</reference>